<gene>
    <name evidence="1" type="ORF">A2226_00250</name>
</gene>
<protein>
    <submittedName>
        <fullName evidence="1">Uncharacterized protein</fullName>
    </submittedName>
</protein>
<proteinExistence type="predicted"/>
<accession>A0A1G2Q1Y3</accession>
<reference evidence="1 2" key="1">
    <citation type="journal article" date="2016" name="Nat. Commun.">
        <title>Thousands of microbial genomes shed light on interconnected biogeochemical processes in an aquifer system.</title>
        <authorList>
            <person name="Anantharaman K."/>
            <person name="Brown C.T."/>
            <person name="Hug L.A."/>
            <person name="Sharon I."/>
            <person name="Castelle C.J."/>
            <person name="Probst A.J."/>
            <person name="Thomas B.C."/>
            <person name="Singh A."/>
            <person name="Wilkins M.J."/>
            <person name="Karaoz U."/>
            <person name="Brodie E.L."/>
            <person name="Williams K.H."/>
            <person name="Hubbard S.S."/>
            <person name="Banfield J.F."/>
        </authorList>
    </citation>
    <scope>NUCLEOTIDE SEQUENCE [LARGE SCALE GENOMIC DNA]</scope>
</reference>
<dbReference type="EMBL" id="MHTB01000044">
    <property type="protein sequence ID" value="OHA54585.1"/>
    <property type="molecule type" value="Genomic_DNA"/>
</dbReference>
<evidence type="ECO:0000313" key="1">
    <source>
        <dbReference type="EMBL" id="OHA54585.1"/>
    </source>
</evidence>
<evidence type="ECO:0000313" key="2">
    <source>
        <dbReference type="Proteomes" id="UP000178936"/>
    </source>
</evidence>
<dbReference type="Proteomes" id="UP000178936">
    <property type="component" value="Unassembled WGS sequence"/>
</dbReference>
<comment type="caution">
    <text evidence="1">The sequence shown here is derived from an EMBL/GenBank/DDBJ whole genome shotgun (WGS) entry which is preliminary data.</text>
</comment>
<organism evidence="1 2">
    <name type="scientific">Candidatus Veblenbacteria bacterium RIFOXYA2_FULL_43_9</name>
    <dbReference type="NCBI Taxonomy" id="1802425"/>
    <lineage>
        <taxon>Bacteria</taxon>
        <taxon>Candidatus Vebleniibacteriota</taxon>
    </lineage>
</organism>
<name>A0A1G2Q1Y3_9BACT</name>
<dbReference type="AlphaFoldDB" id="A0A1G2Q1Y3"/>
<sequence>MVFKHFRKEWDIDKIISELSKTETVQYAVAMLHILGDLSIGLAHPGLYADYNKYVVKRIKILMFIADMETPYYSKHPQGLKDPHYISWEDQKVQEKAARILATLLGKVNKRHGDYNYDEDSEAILKLPMDLIIDLVKFYTAKNNIPTYEPARKEVSEFLELVYKSILLSGNDDNRLRPFYNVNKLAVKDKQAYHKLLIVPLILIGKTKLFLHDLDFTAINELEWYIHSLTPIKVLDGLNEALVYWLAESKRTVNNKKALQMLDTCEVCLLLKSLKQVKEV</sequence>